<feature type="region of interest" description="Disordered" evidence="1">
    <location>
        <begin position="33"/>
        <end position="89"/>
    </location>
</feature>
<gene>
    <name evidence="4" type="ORF">SGODD07_01859</name>
</gene>
<comment type="caution">
    <text evidence="4">The sequence shown here is derived from an EMBL/GenBank/DDBJ whole genome shotgun (WGS) entry which is preliminary data.</text>
</comment>
<accession>A0A139MZT2</accession>
<sequence length="203" mass="22009">MSKKLLIGLITALFIVIAVVFIYFKFFTISENKPSSTTSQSRISTSQSSQSSTKKESSEDSSSVTTNSTSEKPSNETGKPSDQAEGKEQIKARSTVFDFNAMTHGNFTSVKGTWKNAEGQTITFDEKGIVADETSISSFNYDAAGNLIVNVQTGLTGYSIWFVMKGNAIVPEGDTSDTNRDRIFAGQGMPEDIASAAYYRVDP</sequence>
<dbReference type="Proteomes" id="UP000070096">
    <property type="component" value="Unassembled WGS sequence"/>
</dbReference>
<proteinExistence type="predicted"/>
<keyword evidence="2" id="KW-0812">Transmembrane</keyword>
<feature type="compositionally biased region" description="Low complexity" evidence="1">
    <location>
        <begin position="35"/>
        <end position="52"/>
    </location>
</feature>
<keyword evidence="2" id="KW-0472">Membrane</keyword>
<feature type="transmembrane region" description="Helical" evidence="2">
    <location>
        <begin position="6"/>
        <end position="24"/>
    </location>
</feature>
<dbReference type="InterPro" id="IPR046254">
    <property type="entry name" value="DUF6287"/>
</dbReference>
<feature type="domain" description="DUF6287" evidence="3">
    <location>
        <begin position="96"/>
        <end position="128"/>
    </location>
</feature>
<name>A0A139MZT2_STRGN</name>
<dbReference type="Pfam" id="PF19804">
    <property type="entry name" value="DUF6287"/>
    <property type="match status" value="1"/>
</dbReference>
<organism evidence="4 5">
    <name type="scientific">Streptococcus gordonii</name>
    <dbReference type="NCBI Taxonomy" id="1302"/>
    <lineage>
        <taxon>Bacteria</taxon>
        <taxon>Bacillati</taxon>
        <taxon>Bacillota</taxon>
        <taxon>Bacilli</taxon>
        <taxon>Lactobacillales</taxon>
        <taxon>Streptococcaceae</taxon>
        <taxon>Streptococcus</taxon>
    </lineage>
</organism>
<dbReference type="EMBL" id="LQRC01000244">
    <property type="protein sequence ID" value="KXT69268.1"/>
    <property type="molecule type" value="Genomic_DNA"/>
</dbReference>
<evidence type="ECO:0000313" key="4">
    <source>
        <dbReference type="EMBL" id="KXT69268.1"/>
    </source>
</evidence>
<evidence type="ECO:0000313" key="5">
    <source>
        <dbReference type="Proteomes" id="UP000070096"/>
    </source>
</evidence>
<evidence type="ECO:0000256" key="2">
    <source>
        <dbReference type="SAM" id="Phobius"/>
    </source>
</evidence>
<keyword evidence="2" id="KW-1133">Transmembrane helix</keyword>
<dbReference type="AlphaFoldDB" id="A0A139MZT2"/>
<dbReference type="PATRIC" id="fig|1302.21.peg.2057"/>
<feature type="compositionally biased region" description="Low complexity" evidence="1">
    <location>
        <begin position="60"/>
        <end position="72"/>
    </location>
</feature>
<protein>
    <recommendedName>
        <fullName evidence="3">DUF6287 domain-containing protein</fullName>
    </recommendedName>
</protein>
<evidence type="ECO:0000259" key="3">
    <source>
        <dbReference type="Pfam" id="PF19804"/>
    </source>
</evidence>
<reference evidence="4 5" key="1">
    <citation type="submission" date="2016-01" db="EMBL/GenBank/DDBJ databases">
        <title>Highly variable Streptococcus oralis are common among viridans streptococci isolated from primates.</title>
        <authorList>
            <person name="Denapaite D."/>
            <person name="Rieger M."/>
            <person name="Koendgen S."/>
            <person name="Brueckner R."/>
            <person name="Ochigava I."/>
            <person name="Kappeler P."/>
            <person name="Maetz-Rensing K."/>
            <person name="Leendertz F."/>
            <person name="Hakenbeck R."/>
        </authorList>
    </citation>
    <scope>NUCLEOTIDE SEQUENCE [LARGE SCALE GENOMIC DNA]</scope>
    <source>
        <strain evidence="4 5">DD07</strain>
    </source>
</reference>
<evidence type="ECO:0000256" key="1">
    <source>
        <dbReference type="SAM" id="MobiDB-lite"/>
    </source>
</evidence>